<evidence type="ECO:0000313" key="1">
    <source>
        <dbReference type="EMBL" id="MBC6464186.1"/>
    </source>
</evidence>
<name>A0ABR7LHD8_9ACTN</name>
<dbReference type="SUPFAM" id="SSF160631">
    <property type="entry name" value="SMI1/KNR4-like"/>
    <property type="match status" value="1"/>
</dbReference>
<comment type="caution">
    <text evidence="1">The sequence shown here is derived from an EMBL/GenBank/DDBJ whole genome shotgun (WGS) entry which is preliminary data.</text>
</comment>
<dbReference type="Proteomes" id="UP000805614">
    <property type="component" value="Unassembled WGS sequence"/>
</dbReference>
<protein>
    <submittedName>
        <fullName evidence="1">SMI1/KNR4 family protein</fullName>
    </submittedName>
</protein>
<sequence>MEDPTGISALAKVLPPDLGADEEIDWSAAEARWGKRFPRDYMAFMSIYGAGSFAEVSVLMPLPKEYIQWDPGTFEEETENARDTWEMLDGQEGLDIDPDHILAWGITSGPDILCWLTTDPDPDNWPVLVCGRHTQDDFTLFPCGMVEFLHRLLLDEYDPYPLSIDLRDASPRYVHWLEQQKRWKAGLDRYSGEPRSTHH</sequence>
<reference evidence="1 2" key="1">
    <citation type="submission" date="2020-06" db="EMBL/GenBank/DDBJ databases">
        <title>Actinomadura xiongansis sp. nov., isolated from soil of Baiyangdian.</title>
        <authorList>
            <person name="Zhang X."/>
        </authorList>
    </citation>
    <scope>NUCLEOTIDE SEQUENCE [LARGE SCALE GENOMIC DNA]</scope>
    <source>
        <strain evidence="1 2">HBUM206468</strain>
    </source>
</reference>
<organism evidence="1 2">
    <name type="scientific">Actinomadura alba</name>
    <dbReference type="NCBI Taxonomy" id="406431"/>
    <lineage>
        <taxon>Bacteria</taxon>
        <taxon>Bacillati</taxon>
        <taxon>Actinomycetota</taxon>
        <taxon>Actinomycetes</taxon>
        <taxon>Streptosporangiales</taxon>
        <taxon>Thermomonosporaceae</taxon>
        <taxon>Actinomadura</taxon>
    </lineage>
</organism>
<evidence type="ECO:0000313" key="2">
    <source>
        <dbReference type="Proteomes" id="UP000805614"/>
    </source>
</evidence>
<dbReference type="EMBL" id="JABVEC010000001">
    <property type="protein sequence ID" value="MBC6464186.1"/>
    <property type="molecule type" value="Genomic_DNA"/>
</dbReference>
<keyword evidence="2" id="KW-1185">Reference proteome</keyword>
<dbReference type="InterPro" id="IPR037883">
    <property type="entry name" value="Knr4/Smi1-like_sf"/>
</dbReference>
<gene>
    <name evidence="1" type="ORF">HKK74_01535</name>
</gene>
<proteinExistence type="predicted"/>
<accession>A0ABR7LHD8</accession>
<dbReference type="Pfam" id="PF14568">
    <property type="entry name" value="SUKH_6"/>
    <property type="match status" value="1"/>
</dbReference>
<dbReference type="RefSeq" id="WP_187241092.1">
    <property type="nucleotide sequence ID" value="NZ_BAAAOK010000011.1"/>
</dbReference>
<dbReference type="Gene3D" id="3.40.1580.10">
    <property type="entry name" value="SMI1/KNR4-like"/>
    <property type="match status" value="1"/>
</dbReference>